<gene>
    <name evidence="2" type="ORF">L1049_007455</name>
</gene>
<feature type="region of interest" description="Disordered" evidence="1">
    <location>
        <begin position="1"/>
        <end position="89"/>
    </location>
</feature>
<organism evidence="2 3">
    <name type="scientific">Liquidambar formosana</name>
    <name type="common">Formosan gum</name>
    <dbReference type="NCBI Taxonomy" id="63359"/>
    <lineage>
        <taxon>Eukaryota</taxon>
        <taxon>Viridiplantae</taxon>
        <taxon>Streptophyta</taxon>
        <taxon>Embryophyta</taxon>
        <taxon>Tracheophyta</taxon>
        <taxon>Spermatophyta</taxon>
        <taxon>Magnoliopsida</taxon>
        <taxon>eudicotyledons</taxon>
        <taxon>Gunneridae</taxon>
        <taxon>Pentapetalae</taxon>
        <taxon>Saxifragales</taxon>
        <taxon>Altingiaceae</taxon>
        <taxon>Liquidambar</taxon>
    </lineage>
</organism>
<proteinExistence type="predicted"/>
<feature type="compositionally biased region" description="Pro residues" evidence="1">
    <location>
        <begin position="34"/>
        <end position="43"/>
    </location>
</feature>
<comment type="caution">
    <text evidence="2">The sequence shown here is derived from an EMBL/GenBank/DDBJ whole genome shotgun (WGS) entry which is preliminary data.</text>
</comment>
<protein>
    <submittedName>
        <fullName evidence="2">Uncharacterized protein</fullName>
    </submittedName>
</protein>
<evidence type="ECO:0000313" key="2">
    <source>
        <dbReference type="EMBL" id="KAK9289300.1"/>
    </source>
</evidence>
<dbReference type="Proteomes" id="UP001415857">
    <property type="component" value="Unassembled WGS sequence"/>
</dbReference>
<dbReference type="EMBL" id="JBBPBK010000002">
    <property type="protein sequence ID" value="KAK9289300.1"/>
    <property type="molecule type" value="Genomic_DNA"/>
</dbReference>
<sequence>MKSGILSNNSIAGSLPKPSSQDTATMPPQSGKQPPLPSGPPPTLFTSSGPRVASASLLGPPSKDNTSASSNLPHRKVEPPPLPPGPPPLHLLLVAVHHHKLPMW</sequence>
<evidence type="ECO:0000256" key="1">
    <source>
        <dbReference type="SAM" id="MobiDB-lite"/>
    </source>
</evidence>
<feature type="compositionally biased region" description="Polar residues" evidence="1">
    <location>
        <begin position="63"/>
        <end position="72"/>
    </location>
</feature>
<name>A0AAP0X8F3_LIQFO</name>
<reference evidence="2 3" key="1">
    <citation type="journal article" date="2024" name="Plant J.">
        <title>Genome sequences and population genomics reveal climatic adaptation and genomic divergence between two closely related sweetgum species.</title>
        <authorList>
            <person name="Xu W.Q."/>
            <person name="Ren C.Q."/>
            <person name="Zhang X.Y."/>
            <person name="Comes H.P."/>
            <person name="Liu X.H."/>
            <person name="Li Y.G."/>
            <person name="Kettle C.J."/>
            <person name="Jalonen R."/>
            <person name="Gaisberger H."/>
            <person name="Ma Y.Z."/>
            <person name="Qiu Y.X."/>
        </authorList>
    </citation>
    <scope>NUCLEOTIDE SEQUENCE [LARGE SCALE GENOMIC DNA]</scope>
    <source>
        <strain evidence="2">Hangzhou</strain>
    </source>
</reference>
<feature type="compositionally biased region" description="Pro residues" evidence="1">
    <location>
        <begin position="79"/>
        <end position="89"/>
    </location>
</feature>
<accession>A0AAP0X8F3</accession>
<dbReference type="AlphaFoldDB" id="A0AAP0X8F3"/>
<evidence type="ECO:0000313" key="3">
    <source>
        <dbReference type="Proteomes" id="UP001415857"/>
    </source>
</evidence>
<feature type="compositionally biased region" description="Polar residues" evidence="1">
    <location>
        <begin position="1"/>
        <end position="26"/>
    </location>
</feature>
<keyword evidence="3" id="KW-1185">Reference proteome</keyword>